<evidence type="ECO:0000313" key="1">
    <source>
        <dbReference type="EMBL" id="KIN09159.1"/>
    </source>
</evidence>
<reference evidence="2" key="2">
    <citation type="submission" date="2015-01" db="EMBL/GenBank/DDBJ databases">
        <title>Evolutionary Origins and Diversification of the Mycorrhizal Mutualists.</title>
        <authorList>
            <consortium name="DOE Joint Genome Institute"/>
            <consortium name="Mycorrhizal Genomics Consortium"/>
            <person name="Kohler A."/>
            <person name="Kuo A."/>
            <person name="Nagy L.G."/>
            <person name="Floudas D."/>
            <person name="Copeland A."/>
            <person name="Barry K.W."/>
            <person name="Cichocki N."/>
            <person name="Veneault-Fourrey C."/>
            <person name="LaButti K."/>
            <person name="Lindquist E.A."/>
            <person name="Lipzen A."/>
            <person name="Lundell T."/>
            <person name="Morin E."/>
            <person name="Murat C."/>
            <person name="Riley R."/>
            <person name="Ohm R."/>
            <person name="Sun H."/>
            <person name="Tunlid A."/>
            <person name="Henrissat B."/>
            <person name="Grigoriev I.V."/>
            <person name="Hibbett D.S."/>
            <person name="Martin F."/>
        </authorList>
    </citation>
    <scope>NUCLEOTIDE SEQUENCE [LARGE SCALE GENOMIC DNA]</scope>
    <source>
        <strain evidence="2">Zn</strain>
    </source>
</reference>
<dbReference type="EMBL" id="KN832870">
    <property type="protein sequence ID" value="KIN09159.1"/>
    <property type="molecule type" value="Genomic_DNA"/>
</dbReference>
<protein>
    <submittedName>
        <fullName evidence="1">Uncharacterized protein</fullName>
    </submittedName>
</protein>
<dbReference type="OrthoDB" id="509124at2759"/>
<dbReference type="Proteomes" id="UP000054321">
    <property type="component" value="Unassembled WGS sequence"/>
</dbReference>
<accession>A0A0C3DCV2</accession>
<gene>
    <name evidence="1" type="ORF">OIDMADRAFT_111184</name>
</gene>
<name>A0A0C3DCV2_OIDMZ</name>
<dbReference type="STRING" id="913774.A0A0C3DCV2"/>
<dbReference type="PANTHER" id="PTHR36166:SF1">
    <property type="entry name" value="SRPBCC DOMAIN-CONTAINING PROTEIN"/>
    <property type="match status" value="1"/>
</dbReference>
<organism evidence="1 2">
    <name type="scientific">Oidiodendron maius (strain Zn)</name>
    <dbReference type="NCBI Taxonomy" id="913774"/>
    <lineage>
        <taxon>Eukaryota</taxon>
        <taxon>Fungi</taxon>
        <taxon>Dikarya</taxon>
        <taxon>Ascomycota</taxon>
        <taxon>Pezizomycotina</taxon>
        <taxon>Leotiomycetes</taxon>
        <taxon>Leotiomycetes incertae sedis</taxon>
        <taxon>Myxotrichaceae</taxon>
        <taxon>Oidiodendron</taxon>
    </lineage>
</organism>
<sequence length="144" mass="16532">YTLVAEIEIIAPPAMVREKFLQFNQLLKYHPNSFFKSISTIIPNTPLEVSTKLHVIIEISSIDPPMIGGRGLLGTFNSNHAFYFTESQVIKGVTTFIQEEKFNRLLTYIVSEGIIMNMIGIREKTKNSFKGFNQDFKKWVNSRK</sequence>
<proteinExistence type="predicted"/>
<dbReference type="HOGENOM" id="CLU_069867_3_1_1"/>
<feature type="non-terminal residue" evidence="1">
    <location>
        <position position="1"/>
    </location>
</feature>
<keyword evidence="2" id="KW-1185">Reference proteome</keyword>
<dbReference type="AlphaFoldDB" id="A0A0C3DCV2"/>
<dbReference type="PANTHER" id="PTHR36166">
    <property type="entry name" value="CHROMOSOME 9, WHOLE GENOME SHOTGUN SEQUENCE"/>
    <property type="match status" value="1"/>
</dbReference>
<dbReference type="InParanoid" id="A0A0C3DCV2"/>
<reference evidence="1 2" key="1">
    <citation type="submission" date="2014-04" db="EMBL/GenBank/DDBJ databases">
        <authorList>
            <consortium name="DOE Joint Genome Institute"/>
            <person name="Kuo A."/>
            <person name="Martino E."/>
            <person name="Perotto S."/>
            <person name="Kohler A."/>
            <person name="Nagy L.G."/>
            <person name="Floudas D."/>
            <person name="Copeland A."/>
            <person name="Barry K.W."/>
            <person name="Cichocki N."/>
            <person name="Veneault-Fourrey C."/>
            <person name="LaButti K."/>
            <person name="Lindquist E.A."/>
            <person name="Lipzen A."/>
            <person name="Lundell T."/>
            <person name="Morin E."/>
            <person name="Murat C."/>
            <person name="Sun H."/>
            <person name="Tunlid A."/>
            <person name="Henrissat B."/>
            <person name="Grigoriev I.V."/>
            <person name="Hibbett D.S."/>
            <person name="Martin F."/>
            <person name="Nordberg H.P."/>
            <person name="Cantor M.N."/>
            <person name="Hua S.X."/>
        </authorList>
    </citation>
    <scope>NUCLEOTIDE SEQUENCE [LARGE SCALE GENOMIC DNA]</scope>
    <source>
        <strain evidence="1 2">Zn</strain>
    </source>
</reference>
<evidence type="ECO:0000313" key="2">
    <source>
        <dbReference type="Proteomes" id="UP000054321"/>
    </source>
</evidence>